<dbReference type="RefSeq" id="WP_183307683.1">
    <property type="nucleotide sequence ID" value="NZ_JACIEP010000009.1"/>
</dbReference>
<dbReference type="InterPro" id="IPR021295">
    <property type="entry name" value="DUF2867"/>
</dbReference>
<organism evidence="1 2">
    <name type="scientific">Dysgonomonas hofstadii</name>
    <dbReference type="NCBI Taxonomy" id="637886"/>
    <lineage>
        <taxon>Bacteria</taxon>
        <taxon>Pseudomonadati</taxon>
        <taxon>Bacteroidota</taxon>
        <taxon>Bacteroidia</taxon>
        <taxon>Bacteroidales</taxon>
        <taxon>Dysgonomonadaceae</taxon>
        <taxon>Dysgonomonas</taxon>
    </lineage>
</organism>
<protein>
    <recommendedName>
        <fullName evidence="3">DUF2867 domain-containing protein</fullName>
    </recommendedName>
</protein>
<sequence>MKVCKGNIPSGSLTEGYLPVDYSDVYVCQVDDLKDITPDDIMVSFWTAMPKWVDNLFKLRNLLVKPLGLKTEEESKFADLERCIRTGGEAGMVSVPGKSHDETILKLTDKHLTAYISVYIEGRRNVYATTLVSFHKKIGYMYFYTIYPFHHIVVRRLLKSTMERLTGK</sequence>
<proteinExistence type="predicted"/>
<reference evidence="1 2" key="1">
    <citation type="submission" date="2020-08" db="EMBL/GenBank/DDBJ databases">
        <title>Genomic Encyclopedia of Type Strains, Phase IV (KMG-IV): sequencing the most valuable type-strain genomes for metagenomic binning, comparative biology and taxonomic classification.</title>
        <authorList>
            <person name="Goeker M."/>
        </authorList>
    </citation>
    <scope>NUCLEOTIDE SEQUENCE [LARGE SCALE GENOMIC DNA]</scope>
    <source>
        <strain evidence="1 2">DSM 104969</strain>
    </source>
</reference>
<accession>A0A840CRL5</accession>
<gene>
    <name evidence="1" type="ORF">GGR21_002701</name>
</gene>
<dbReference type="EMBL" id="JACIEP010000009">
    <property type="protein sequence ID" value="MBB4036788.1"/>
    <property type="molecule type" value="Genomic_DNA"/>
</dbReference>
<evidence type="ECO:0000313" key="1">
    <source>
        <dbReference type="EMBL" id="MBB4036788.1"/>
    </source>
</evidence>
<evidence type="ECO:0000313" key="2">
    <source>
        <dbReference type="Proteomes" id="UP000555103"/>
    </source>
</evidence>
<evidence type="ECO:0008006" key="3">
    <source>
        <dbReference type="Google" id="ProtNLM"/>
    </source>
</evidence>
<keyword evidence="2" id="KW-1185">Reference proteome</keyword>
<dbReference type="Proteomes" id="UP000555103">
    <property type="component" value="Unassembled WGS sequence"/>
</dbReference>
<name>A0A840CRL5_9BACT</name>
<comment type="caution">
    <text evidence="1">The sequence shown here is derived from an EMBL/GenBank/DDBJ whole genome shotgun (WGS) entry which is preliminary data.</text>
</comment>
<dbReference type="Pfam" id="PF11066">
    <property type="entry name" value="DUF2867"/>
    <property type="match status" value="1"/>
</dbReference>
<dbReference type="AlphaFoldDB" id="A0A840CRL5"/>